<dbReference type="Pfam" id="PF04542">
    <property type="entry name" value="Sigma70_r2"/>
    <property type="match status" value="1"/>
</dbReference>
<keyword evidence="4" id="KW-0804">Transcription</keyword>
<reference evidence="8 11" key="2">
    <citation type="submission" date="2020-08" db="EMBL/GenBank/DDBJ databases">
        <title>Genome public.</title>
        <authorList>
            <person name="Liu C."/>
            <person name="Sun Q."/>
        </authorList>
    </citation>
    <scope>NUCLEOTIDE SEQUENCE [LARGE SCALE GENOMIC DNA]</scope>
    <source>
        <strain evidence="8 11">426_9</strain>
    </source>
</reference>
<feature type="coiled-coil region" evidence="5">
    <location>
        <begin position="101"/>
        <end position="163"/>
    </location>
</feature>
<dbReference type="RefSeq" id="WP_115499039.1">
    <property type="nucleotide sequence ID" value="NZ_JACRTI010000013.1"/>
</dbReference>
<dbReference type="Gene3D" id="1.10.10.10">
    <property type="entry name" value="Winged helix-like DNA-binding domain superfamily/Winged helix DNA-binding domain"/>
    <property type="match status" value="1"/>
</dbReference>
<dbReference type="EMBL" id="QREV01000013">
    <property type="protein sequence ID" value="RDU49696.1"/>
    <property type="molecule type" value="Genomic_DNA"/>
</dbReference>
<evidence type="ECO:0000256" key="1">
    <source>
        <dbReference type="ARBA" id="ARBA00010641"/>
    </source>
</evidence>
<organism evidence="9 10">
    <name type="scientific">Parabacteroides acidifaciens</name>
    <dbReference type="NCBI Taxonomy" id="2290935"/>
    <lineage>
        <taxon>Bacteria</taxon>
        <taxon>Pseudomonadati</taxon>
        <taxon>Bacteroidota</taxon>
        <taxon>Bacteroidia</taxon>
        <taxon>Bacteroidales</taxon>
        <taxon>Tannerellaceae</taxon>
        <taxon>Parabacteroides</taxon>
    </lineage>
</organism>
<evidence type="ECO:0000313" key="10">
    <source>
        <dbReference type="Proteomes" id="UP000256321"/>
    </source>
</evidence>
<dbReference type="Proteomes" id="UP000256321">
    <property type="component" value="Unassembled WGS sequence"/>
</dbReference>
<dbReference type="GO" id="GO:0003677">
    <property type="term" value="F:DNA binding"/>
    <property type="evidence" value="ECO:0007669"/>
    <property type="project" value="InterPro"/>
</dbReference>
<evidence type="ECO:0000313" key="11">
    <source>
        <dbReference type="Proteomes" id="UP000629596"/>
    </source>
</evidence>
<dbReference type="InterPro" id="IPR013324">
    <property type="entry name" value="RNA_pol_sigma_r3/r4-like"/>
</dbReference>
<dbReference type="GO" id="GO:0016987">
    <property type="term" value="F:sigma factor activity"/>
    <property type="evidence" value="ECO:0007669"/>
    <property type="project" value="UniProtKB-KW"/>
</dbReference>
<dbReference type="AlphaFoldDB" id="A0A3D8HFI4"/>
<dbReference type="InterPro" id="IPR013325">
    <property type="entry name" value="RNA_pol_sigma_r2"/>
</dbReference>
<keyword evidence="11" id="KW-1185">Reference proteome</keyword>
<evidence type="ECO:0000259" key="6">
    <source>
        <dbReference type="Pfam" id="PF04542"/>
    </source>
</evidence>
<evidence type="ECO:0000256" key="3">
    <source>
        <dbReference type="ARBA" id="ARBA00023082"/>
    </source>
</evidence>
<dbReference type="InterPro" id="IPR007627">
    <property type="entry name" value="RNA_pol_sigma70_r2"/>
</dbReference>
<dbReference type="InterPro" id="IPR036388">
    <property type="entry name" value="WH-like_DNA-bd_sf"/>
</dbReference>
<dbReference type="NCBIfam" id="TIGR02937">
    <property type="entry name" value="sigma70-ECF"/>
    <property type="match status" value="1"/>
</dbReference>
<dbReference type="PANTHER" id="PTHR43133">
    <property type="entry name" value="RNA POLYMERASE ECF-TYPE SIGMA FACTO"/>
    <property type="match status" value="1"/>
</dbReference>
<evidence type="ECO:0000313" key="9">
    <source>
        <dbReference type="EMBL" id="RDU49696.1"/>
    </source>
</evidence>
<dbReference type="SUPFAM" id="SSF88946">
    <property type="entry name" value="Sigma2 domain of RNA polymerase sigma factors"/>
    <property type="match status" value="1"/>
</dbReference>
<evidence type="ECO:0000256" key="4">
    <source>
        <dbReference type="ARBA" id="ARBA00023163"/>
    </source>
</evidence>
<sequence length="163" mass="19340">MRVEKEREQAFLALVKEYRRLIYKVCYLYAKDEEHLKDLHQEVLVNLWQGFGSFKGDAKISSWIYRVSLNTCISFHRKHDKITDTLPLENLFGLVSEEDEKAAYLREMYQLISQLNRLEKAIIMLWLDERSYEEIAEITGLSRNNIASKLKRIKEKLNVLANQ</sequence>
<protein>
    <submittedName>
        <fullName evidence="9">Sigma-70 family RNA polymerase sigma factor</fullName>
    </submittedName>
</protein>
<name>A0A3D8HFI4_9BACT</name>
<dbReference type="InterPro" id="IPR014284">
    <property type="entry name" value="RNA_pol_sigma-70_dom"/>
</dbReference>
<gene>
    <name evidence="9" type="ORF">DWU89_07555</name>
    <name evidence="8" type="ORF">H8784_07385</name>
</gene>
<dbReference type="PANTHER" id="PTHR43133:SF45">
    <property type="entry name" value="RNA POLYMERASE ECF-TYPE SIGMA FACTOR"/>
    <property type="match status" value="1"/>
</dbReference>
<dbReference type="SUPFAM" id="SSF88659">
    <property type="entry name" value="Sigma3 and sigma4 domains of RNA polymerase sigma factors"/>
    <property type="match status" value="1"/>
</dbReference>
<evidence type="ECO:0000313" key="8">
    <source>
        <dbReference type="EMBL" id="MBC8601544.1"/>
    </source>
</evidence>
<feature type="domain" description="RNA polymerase sigma-70 region 2" evidence="6">
    <location>
        <begin position="14"/>
        <end position="81"/>
    </location>
</feature>
<dbReference type="InterPro" id="IPR013249">
    <property type="entry name" value="RNA_pol_sigma70_r4_t2"/>
</dbReference>
<keyword evidence="3" id="KW-0731">Sigma factor</keyword>
<proteinExistence type="inferred from homology"/>
<comment type="similarity">
    <text evidence="1">Belongs to the sigma-70 factor family. ECF subfamily.</text>
</comment>
<reference evidence="9 10" key="1">
    <citation type="submission" date="2018-07" db="EMBL/GenBank/DDBJ databases">
        <title>Parabacteroides acidifaciens nov. sp., isolated from human feces.</title>
        <authorList>
            <person name="Wang Y.J."/>
        </authorList>
    </citation>
    <scope>NUCLEOTIDE SEQUENCE [LARGE SCALE GENOMIC DNA]</scope>
    <source>
        <strain evidence="9 10">426-9</strain>
    </source>
</reference>
<dbReference type="InterPro" id="IPR039425">
    <property type="entry name" value="RNA_pol_sigma-70-like"/>
</dbReference>
<evidence type="ECO:0000256" key="5">
    <source>
        <dbReference type="SAM" id="Coils"/>
    </source>
</evidence>
<evidence type="ECO:0000256" key="2">
    <source>
        <dbReference type="ARBA" id="ARBA00023015"/>
    </source>
</evidence>
<comment type="caution">
    <text evidence="9">The sequence shown here is derived from an EMBL/GenBank/DDBJ whole genome shotgun (WGS) entry which is preliminary data.</text>
</comment>
<evidence type="ECO:0000259" key="7">
    <source>
        <dbReference type="Pfam" id="PF08281"/>
    </source>
</evidence>
<dbReference type="GO" id="GO:0006352">
    <property type="term" value="P:DNA-templated transcription initiation"/>
    <property type="evidence" value="ECO:0007669"/>
    <property type="project" value="InterPro"/>
</dbReference>
<feature type="domain" description="RNA polymerase sigma factor 70 region 4 type 2" evidence="7">
    <location>
        <begin position="106"/>
        <end position="157"/>
    </location>
</feature>
<dbReference type="EMBL" id="JACRTI010000013">
    <property type="protein sequence ID" value="MBC8601544.1"/>
    <property type="molecule type" value="Genomic_DNA"/>
</dbReference>
<dbReference type="Proteomes" id="UP000629596">
    <property type="component" value="Unassembled WGS sequence"/>
</dbReference>
<keyword evidence="5" id="KW-0175">Coiled coil</keyword>
<keyword evidence="2" id="KW-0805">Transcription regulation</keyword>
<accession>A0A3D8HFI4</accession>
<dbReference type="Gene3D" id="1.10.1740.10">
    <property type="match status" value="1"/>
</dbReference>
<dbReference type="Pfam" id="PF08281">
    <property type="entry name" value="Sigma70_r4_2"/>
    <property type="match status" value="1"/>
</dbReference>